<evidence type="ECO:0000313" key="8">
    <source>
        <dbReference type="Proteomes" id="UP000183868"/>
    </source>
</evidence>
<evidence type="ECO:0000313" key="5">
    <source>
        <dbReference type="EMBL" id="APF20158.1"/>
    </source>
</evidence>
<dbReference type="PANTHER" id="PTHR43300">
    <property type="entry name" value="ACETYLTRANSFERASE"/>
    <property type="match status" value="1"/>
</dbReference>
<dbReference type="RefSeq" id="WP_006927147.1">
    <property type="nucleotide sequence ID" value="NZ_CM001402.1"/>
</dbReference>
<dbReference type="HOGENOM" id="CLU_051638_9_0_0"/>
<dbReference type="EMBL" id="CM001402">
    <property type="protein sequence ID" value="EHO40219.1"/>
    <property type="molecule type" value="Genomic_DNA"/>
</dbReference>
<protein>
    <submittedName>
        <fullName evidence="6">Hexapeptide repeat-containing transferase</fullName>
    </submittedName>
    <submittedName>
        <fullName evidence="5">Transferase hexapeptide (Six repeat-containing protein)</fullName>
    </submittedName>
</protein>
<dbReference type="OrthoDB" id="9782926at2"/>
<reference evidence="5 8" key="2">
    <citation type="submission" date="2016-11" db="EMBL/GenBank/DDBJ databases">
        <title>Genomic analysis of Caldithrix abyssi and proposal of a novel bacterial phylum Caldithrichaeota.</title>
        <authorList>
            <person name="Kublanov I."/>
            <person name="Sigalova O."/>
            <person name="Gavrilov S."/>
            <person name="Lebedinsky A."/>
            <person name="Ivanova N."/>
            <person name="Daum C."/>
            <person name="Reddy T."/>
            <person name="Klenk H.P."/>
            <person name="Goker M."/>
            <person name="Reva O."/>
            <person name="Miroshnichenko M."/>
            <person name="Kyprides N."/>
            <person name="Woyke T."/>
            <person name="Gelfand M."/>
        </authorList>
    </citation>
    <scope>NUCLEOTIDE SEQUENCE [LARGE SCALE GENOMIC DNA]</scope>
    <source>
        <strain evidence="5 8">LF13</strain>
    </source>
</reference>
<dbReference type="Pfam" id="PF00132">
    <property type="entry name" value="Hexapep"/>
    <property type="match status" value="4"/>
</dbReference>
<keyword evidence="2 6" id="KW-0808">Transferase</keyword>
<evidence type="ECO:0000256" key="1">
    <source>
        <dbReference type="ARBA" id="ARBA00007274"/>
    </source>
</evidence>
<gene>
    <name evidence="5" type="ORF">Cabys_3410</name>
    <name evidence="6" type="ORF">Calab_0576</name>
</gene>
<dbReference type="PROSITE" id="PS00101">
    <property type="entry name" value="HEXAPEP_TRANSFERASES"/>
    <property type="match status" value="1"/>
</dbReference>
<name>H1XS55_CALAY</name>
<keyword evidence="7" id="KW-1185">Reference proteome</keyword>
<dbReference type="InterPro" id="IPR001451">
    <property type="entry name" value="Hexapep"/>
</dbReference>
<evidence type="ECO:0000256" key="3">
    <source>
        <dbReference type="ARBA" id="ARBA00022737"/>
    </source>
</evidence>
<accession>H1XS55</accession>
<proteinExistence type="inferred from homology"/>
<dbReference type="Proteomes" id="UP000183868">
    <property type="component" value="Chromosome"/>
</dbReference>
<organism evidence="6 7">
    <name type="scientific">Caldithrix abyssi DSM 13497</name>
    <dbReference type="NCBI Taxonomy" id="880073"/>
    <lineage>
        <taxon>Bacteria</taxon>
        <taxon>Pseudomonadati</taxon>
        <taxon>Calditrichota</taxon>
        <taxon>Calditrichia</taxon>
        <taxon>Calditrichales</taxon>
        <taxon>Calditrichaceae</taxon>
        <taxon>Caldithrix</taxon>
    </lineage>
</organism>
<dbReference type="InterPro" id="IPR050179">
    <property type="entry name" value="Trans_hexapeptide_repeat"/>
</dbReference>
<dbReference type="SUPFAM" id="SSF51161">
    <property type="entry name" value="Trimeric LpxA-like enzymes"/>
    <property type="match status" value="1"/>
</dbReference>
<evidence type="ECO:0000256" key="2">
    <source>
        <dbReference type="ARBA" id="ARBA00022679"/>
    </source>
</evidence>
<keyword evidence="3" id="KW-0677">Repeat</keyword>
<dbReference type="AlphaFoldDB" id="H1XS55"/>
<dbReference type="Gene3D" id="2.160.10.10">
    <property type="entry name" value="Hexapeptide repeat proteins"/>
    <property type="match status" value="3"/>
</dbReference>
<sequence>MRYKEKKISKIYTDKIGKNVKIGDFCIIKNGVSLEDDVIIHPNVIIEENVVIKKGTEIFPGTYIGKIPKGAGATAREIEFNKKILIGKNCAIGPNAIIFYDVEIGDNSLIGDGASIREKCKIGQNCLISRYVTINYNTKIGNNTKIMDLTHITGNCYIGNNVFISVLVSTTNDNIVVTREFDEIRIKGPIIKDGVTIGASASILPAITIGEGAFVAAGSVVTRDVDAFTLVRGAPARFVKTIKNGEL</sequence>
<dbReference type="InParanoid" id="H1XS55"/>
<dbReference type="GO" id="GO:0016746">
    <property type="term" value="F:acyltransferase activity"/>
    <property type="evidence" value="ECO:0007669"/>
    <property type="project" value="UniProtKB-KW"/>
</dbReference>
<dbReference type="eggNOG" id="COG1043">
    <property type="taxonomic scope" value="Bacteria"/>
</dbReference>
<dbReference type="PANTHER" id="PTHR43300:SF4">
    <property type="entry name" value="ACYL-[ACYL-CARRIER-PROTEIN]--UDP-N-ACETYLGLUCOSAMINE O-ACYLTRANSFERASE"/>
    <property type="match status" value="1"/>
</dbReference>
<evidence type="ECO:0000313" key="7">
    <source>
        <dbReference type="Proteomes" id="UP000004671"/>
    </source>
</evidence>
<reference evidence="6 7" key="1">
    <citation type="submission" date="2011-09" db="EMBL/GenBank/DDBJ databases">
        <title>The permanent draft genome of Caldithrix abyssi DSM 13497.</title>
        <authorList>
            <consortium name="US DOE Joint Genome Institute (JGI-PGF)"/>
            <person name="Lucas S."/>
            <person name="Han J."/>
            <person name="Lapidus A."/>
            <person name="Bruce D."/>
            <person name="Goodwin L."/>
            <person name="Pitluck S."/>
            <person name="Peters L."/>
            <person name="Kyrpides N."/>
            <person name="Mavromatis K."/>
            <person name="Ivanova N."/>
            <person name="Mikhailova N."/>
            <person name="Chertkov O."/>
            <person name="Detter J.C."/>
            <person name="Tapia R."/>
            <person name="Han C."/>
            <person name="Land M."/>
            <person name="Hauser L."/>
            <person name="Markowitz V."/>
            <person name="Cheng J.-F."/>
            <person name="Hugenholtz P."/>
            <person name="Woyke T."/>
            <person name="Wu D."/>
            <person name="Spring S."/>
            <person name="Brambilla E."/>
            <person name="Klenk H.-P."/>
            <person name="Eisen J.A."/>
        </authorList>
    </citation>
    <scope>NUCLEOTIDE SEQUENCE [LARGE SCALE GENOMIC DNA]</scope>
    <source>
        <strain evidence="6 7">DSM 13497</strain>
    </source>
</reference>
<evidence type="ECO:0000313" key="6">
    <source>
        <dbReference type="EMBL" id="EHO40219.1"/>
    </source>
</evidence>
<dbReference type="CDD" id="cd03358">
    <property type="entry name" value="LbH_WxcM_N_like"/>
    <property type="match status" value="1"/>
</dbReference>
<comment type="similarity">
    <text evidence="1">Belongs to the transferase hexapeptide repeat family.</text>
</comment>
<dbReference type="STRING" id="880073.Cabys_3410"/>
<dbReference type="PaxDb" id="880073-Calab_0576"/>
<dbReference type="InterPro" id="IPR018357">
    <property type="entry name" value="Hexapep_transf_CS"/>
</dbReference>
<dbReference type="EMBL" id="CP018099">
    <property type="protein sequence ID" value="APF20158.1"/>
    <property type="molecule type" value="Genomic_DNA"/>
</dbReference>
<dbReference type="KEGG" id="caby:Cabys_3410"/>
<dbReference type="Proteomes" id="UP000004671">
    <property type="component" value="Chromosome"/>
</dbReference>
<dbReference type="InterPro" id="IPR011004">
    <property type="entry name" value="Trimer_LpxA-like_sf"/>
</dbReference>
<keyword evidence="4" id="KW-0012">Acyltransferase</keyword>
<evidence type="ECO:0000256" key="4">
    <source>
        <dbReference type="ARBA" id="ARBA00023315"/>
    </source>
</evidence>